<evidence type="ECO:0000313" key="4">
    <source>
        <dbReference type="Proteomes" id="UP001150904"/>
    </source>
</evidence>
<dbReference type="Pfam" id="PF11885">
    <property type="entry name" value="DUF3405"/>
    <property type="match status" value="1"/>
</dbReference>
<proteinExistence type="predicted"/>
<keyword evidence="2" id="KW-1133">Transmembrane helix</keyword>
<feature type="transmembrane region" description="Helical" evidence="2">
    <location>
        <begin position="23"/>
        <end position="42"/>
    </location>
</feature>
<comment type="caution">
    <text evidence="3">The sequence shown here is derived from an EMBL/GenBank/DDBJ whole genome shotgun (WGS) entry which is preliminary data.</text>
</comment>
<evidence type="ECO:0000313" key="3">
    <source>
        <dbReference type="EMBL" id="KAJ5201439.1"/>
    </source>
</evidence>
<dbReference type="AlphaFoldDB" id="A0A9W9SWW3"/>
<feature type="region of interest" description="Disordered" evidence="1">
    <location>
        <begin position="277"/>
        <end position="302"/>
    </location>
</feature>
<name>A0A9W9SWW3_9EURO</name>
<feature type="region of interest" description="Disordered" evidence="1">
    <location>
        <begin position="70"/>
        <end position="93"/>
    </location>
</feature>
<protein>
    <submittedName>
        <fullName evidence="3">Uncharacterized protein</fullName>
    </submittedName>
</protein>
<keyword evidence="4" id="KW-1185">Reference proteome</keyword>
<evidence type="ECO:0000256" key="2">
    <source>
        <dbReference type="SAM" id="Phobius"/>
    </source>
</evidence>
<dbReference type="OrthoDB" id="3353407at2759"/>
<dbReference type="RefSeq" id="XP_058307355.1">
    <property type="nucleotide sequence ID" value="XM_058453164.1"/>
</dbReference>
<dbReference type="EMBL" id="JAPQKR010000013">
    <property type="protein sequence ID" value="KAJ5201439.1"/>
    <property type="molecule type" value="Genomic_DNA"/>
</dbReference>
<gene>
    <name evidence="3" type="ORF">N7498_006102</name>
</gene>
<dbReference type="PANTHER" id="PTHR36205:SF4">
    <property type="match status" value="1"/>
</dbReference>
<reference evidence="3" key="1">
    <citation type="submission" date="2022-12" db="EMBL/GenBank/DDBJ databases">
        <authorList>
            <person name="Petersen C."/>
        </authorList>
    </citation>
    <scope>NUCLEOTIDE SEQUENCE</scope>
    <source>
        <strain evidence="3">IBT 15544</strain>
    </source>
</reference>
<reference evidence="3" key="2">
    <citation type="journal article" date="2023" name="IMA Fungus">
        <title>Comparative genomic study of the Penicillium genus elucidates a diverse pangenome and 15 lateral gene transfer events.</title>
        <authorList>
            <person name="Petersen C."/>
            <person name="Sorensen T."/>
            <person name="Nielsen M.R."/>
            <person name="Sondergaard T.E."/>
            <person name="Sorensen J.L."/>
            <person name="Fitzpatrick D.A."/>
            <person name="Frisvad J.C."/>
            <person name="Nielsen K.L."/>
        </authorList>
    </citation>
    <scope>NUCLEOTIDE SEQUENCE</scope>
    <source>
        <strain evidence="3">IBT 15544</strain>
    </source>
</reference>
<accession>A0A9W9SWW3</accession>
<dbReference type="GeneID" id="83180465"/>
<dbReference type="PANTHER" id="PTHR36205">
    <property type="entry name" value="CHROMOSOME 19, WHOLE GENOME SHOTGUN SEQUENCE"/>
    <property type="match status" value="1"/>
</dbReference>
<organism evidence="3 4">
    <name type="scientific">Penicillium cinerascens</name>
    <dbReference type="NCBI Taxonomy" id="70096"/>
    <lineage>
        <taxon>Eukaryota</taxon>
        <taxon>Fungi</taxon>
        <taxon>Dikarya</taxon>
        <taxon>Ascomycota</taxon>
        <taxon>Pezizomycotina</taxon>
        <taxon>Eurotiomycetes</taxon>
        <taxon>Eurotiomycetidae</taxon>
        <taxon>Eurotiales</taxon>
        <taxon>Aspergillaceae</taxon>
        <taxon>Penicillium</taxon>
    </lineage>
</organism>
<evidence type="ECO:0000256" key="1">
    <source>
        <dbReference type="SAM" id="MobiDB-lite"/>
    </source>
</evidence>
<sequence length="742" mass="84588">MVISFSTLSSRTSPNICCRFSRVWLYVLLAILSVFIFHGIFVRRQEFLSYTPSNIGSDTASNRQVVIIGPGDLGSNPREVRPQDDQSPYAHEPVGLGTLRDVREDNFYRGGTLTLDVGSGEAHPSPVVFDPYPDYNGNEWRKESTGSFRACEGPRGYTLNRWSPEDMMTVYPSIPKGSAIDCHVARFPRKANKLVDFPLSLIGSYSAMGIDSSVCTNRYSRLNAYGYESNSSQGTFDVWQPPRMDWDNVRWGKLQLQCSELNANRYGRGVTDMQAVHFLPDSPPASSQQIPRSQPSSSPTGAQYKARSAVILRAWHDMEWTENLKQYIRSLIMELSLHSGGEYEIFILCHVRDKKISLNPEDVDAIWRLKTRFVPVEFVDMTILFNDQILEAWYPKIEDHSTKTQYWQPVQIFSQIFQEFDYYWQLEMDSRFTGHVYHFLEQAAKFAKAQPRKYLWERNSYFFIPGAHGTWQQFTRMVEASMKGRGSIWGPIDLSGFIPVGSTADNGPPIIAVGPKPPVASPEDDNYKWGVDEEGDLITFLPTFDPVRTRWVFSDVIGNLRGDIPRQASPVAMGRISKNLAQQMHNAQSQLGIILASEMTAPTLALWHGLKAVYVPQPVYVDGKWTSKELGRILNPGAPEKINGGEDSIWNWDHRWDHILYRLSYMFSTQSAEDFYRRWMGFKIDPLQYTDGTYHQDPQGRNWFETGDLREDLYGPLCFPSMLLHPVKNTDVKKGSSMAVPV</sequence>
<dbReference type="InterPro" id="IPR021822">
    <property type="entry name" value="DUF3405"/>
</dbReference>
<feature type="compositionally biased region" description="Low complexity" evidence="1">
    <location>
        <begin position="284"/>
        <end position="299"/>
    </location>
</feature>
<dbReference type="Proteomes" id="UP001150904">
    <property type="component" value="Unassembled WGS sequence"/>
</dbReference>
<keyword evidence="2" id="KW-0472">Membrane</keyword>
<keyword evidence="2" id="KW-0812">Transmembrane</keyword>